<dbReference type="SMART" id="SM00220">
    <property type="entry name" value="S_TKc"/>
    <property type="match status" value="1"/>
</dbReference>
<dbReference type="Gene3D" id="1.10.510.10">
    <property type="entry name" value="Transferase(Phosphotransferase) domain 1"/>
    <property type="match status" value="1"/>
</dbReference>
<dbReference type="Ensembl" id="ENSDCDT00010003498.1">
    <property type="protein sequence ID" value="ENSDCDP00010003367.1"/>
    <property type="gene ID" value="ENSDCDG00010001547.1"/>
</dbReference>
<keyword evidence="1" id="KW-0175">Coiled coil</keyword>
<accession>A0AAY4A2V0</accession>
<dbReference type="GO" id="GO:0005524">
    <property type="term" value="F:ATP binding"/>
    <property type="evidence" value="ECO:0007669"/>
    <property type="project" value="InterPro"/>
</dbReference>
<evidence type="ECO:0000259" key="2">
    <source>
        <dbReference type="PROSITE" id="PS50011"/>
    </source>
</evidence>
<proteinExistence type="predicted"/>
<reference evidence="3" key="2">
    <citation type="submission" date="2025-08" db="UniProtKB">
        <authorList>
            <consortium name="Ensembl"/>
        </authorList>
    </citation>
    <scope>IDENTIFICATION</scope>
</reference>
<dbReference type="InterPro" id="IPR052451">
    <property type="entry name" value="Ser/Thr_kinase-like"/>
</dbReference>
<evidence type="ECO:0000313" key="3">
    <source>
        <dbReference type="Ensembl" id="ENSDCDP00010003367.1"/>
    </source>
</evidence>
<gene>
    <name evidence="3" type="primary">STK31</name>
</gene>
<dbReference type="GeneTree" id="ENSGT00390000007287"/>
<evidence type="ECO:0000313" key="4">
    <source>
        <dbReference type="Proteomes" id="UP000694580"/>
    </source>
</evidence>
<keyword evidence="4" id="KW-1185">Reference proteome</keyword>
<dbReference type="InterPro" id="IPR000719">
    <property type="entry name" value="Prot_kinase_dom"/>
</dbReference>
<dbReference type="Pfam" id="PF00069">
    <property type="entry name" value="Pkinase"/>
    <property type="match status" value="1"/>
</dbReference>
<dbReference type="PROSITE" id="PS50011">
    <property type="entry name" value="PROTEIN_KINASE_DOM"/>
    <property type="match status" value="1"/>
</dbReference>
<name>A0AAY4A2V0_9TELE</name>
<organism evidence="3 4">
    <name type="scientific">Denticeps clupeoides</name>
    <name type="common">denticle herring</name>
    <dbReference type="NCBI Taxonomy" id="299321"/>
    <lineage>
        <taxon>Eukaryota</taxon>
        <taxon>Metazoa</taxon>
        <taxon>Chordata</taxon>
        <taxon>Craniata</taxon>
        <taxon>Vertebrata</taxon>
        <taxon>Euteleostomi</taxon>
        <taxon>Actinopterygii</taxon>
        <taxon>Neopterygii</taxon>
        <taxon>Teleostei</taxon>
        <taxon>Clupei</taxon>
        <taxon>Clupeiformes</taxon>
        <taxon>Denticipitoidei</taxon>
        <taxon>Denticipitidae</taxon>
        <taxon>Denticeps</taxon>
    </lineage>
</organism>
<protein>
    <recommendedName>
        <fullName evidence="2">Protein kinase domain-containing protein</fullName>
    </recommendedName>
</protein>
<dbReference type="GO" id="GO:0004672">
    <property type="term" value="F:protein kinase activity"/>
    <property type="evidence" value="ECO:0007669"/>
    <property type="project" value="InterPro"/>
</dbReference>
<reference evidence="3" key="3">
    <citation type="submission" date="2025-09" db="UniProtKB">
        <authorList>
            <consortium name="Ensembl"/>
        </authorList>
    </citation>
    <scope>IDENTIFICATION</scope>
</reference>
<dbReference type="Proteomes" id="UP000694580">
    <property type="component" value="Chromosome 5"/>
</dbReference>
<feature type="coiled-coil region" evidence="1">
    <location>
        <begin position="279"/>
        <end position="306"/>
    </location>
</feature>
<dbReference type="PANTHER" id="PTHR48008">
    <property type="entry name" value="LEUCINE-RICH REPEAT RECEPTOR-LIKE PROTEIN KINASE IMK3-RELATED"/>
    <property type="match status" value="1"/>
</dbReference>
<feature type="coiled-coil region" evidence="1">
    <location>
        <begin position="3"/>
        <end position="58"/>
    </location>
</feature>
<sequence length="584" mass="66174">RLREQAKNNCEELKKLREEKKATQQRTDHLEKQLQELQEELQALKKDFQQKVEEKDNSLETAVGDKLSRLAQIVLSVRELRESNHCPSASDSLLESIDEVVSGSISMPGSMERMKKVWAEYDQAQENVRGCGKVKELDQLITSRDEVQGRLLDAAGAFLQEVDGLPISERMEKLEVQKVDILQSIDFFFKSPTIYTDKCSHFILCFDSPWVKLTVFPFNDVQFKEANQQWQDGPPKLDGFFSIKKHIRNLHSQLRWKLVEEGCLEEAEEEDLTQIMLKKEEIAETRNALFKEISKEKEEYEKLSSLIKDCYPELPLLYPEVDILGYMRSEGLLVRSLDRDMFEAEPMKELSGRRPLVCTDFKGRKVILKGYSVDDEAEARMLDQATQYHSAQIRSEETPNLLPILALFFGKSDPLGYVIVPYLSHGSLKTIQKTNPLASGVIARVMRGVVLGLEALHTVSVTHGSLHPSNLFVLNREQGILGDYDFTKALELRAVDSQMIVGSISLVAPELHQGSSPTPASDMYAFGCLLLWNVAAFNLTSCFPQEPSLHILLTKLLIDSGRLTASEALTEEYFLSVHAQCEGK</sequence>
<dbReference type="InterPro" id="IPR011009">
    <property type="entry name" value="Kinase-like_dom_sf"/>
</dbReference>
<reference evidence="3 4" key="1">
    <citation type="submission" date="2020-06" db="EMBL/GenBank/DDBJ databases">
        <authorList>
            <consortium name="Wellcome Sanger Institute Data Sharing"/>
        </authorList>
    </citation>
    <scope>NUCLEOTIDE SEQUENCE [LARGE SCALE GENOMIC DNA]</scope>
</reference>
<dbReference type="AlphaFoldDB" id="A0AAY4A2V0"/>
<dbReference type="SUPFAM" id="SSF56112">
    <property type="entry name" value="Protein kinase-like (PK-like)"/>
    <property type="match status" value="1"/>
</dbReference>
<feature type="domain" description="Protein kinase" evidence="2">
    <location>
        <begin position="318"/>
        <end position="584"/>
    </location>
</feature>
<dbReference type="PANTHER" id="PTHR48008:SF6">
    <property type="entry name" value="LEUCINE-RICH REPEAT RECEPTOR-LIKE PROTEIN KINASE IMK3-RELATED"/>
    <property type="match status" value="1"/>
</dbReference>
<evidence type="ECO:0000256" key="1">
    <source>
        <dbReference type="SAM" id="Coils"/>
    </source>
</evidence>